<gene>
    <name evidence="2" type="ORF">ACFSBL_03285</name>
</gene>
<dbReference type="AlphaFoldDB" id="A0ABD6DH71"/>
<dbReference type="EMBL" id="JBHUDO010000001">
    <property type="protein sequence ID" value="MFD1644697.1"/>
    <property type="molecule type" value="Genomic_DNA"/>
</dbReference>
<keyword evidence="1" id="KW-0812">Transmembrane</keyword>
<evidence type="ECO:0000256" key="1">
    <source>
        <dbReference type="SAM" id="Phobius"/>
    </source>
</evidence>
<keyword evidence="1" id="KW-0472">Membrane</keyword>
<protein>
    <recommendedName>
        <fullName evidence="4">Cytochrome c maturation protein CcmE</fullName>
    </recommendedName>
</protein>
<dbReference type="Pfam" id="PF26045">
    <property type="entry name" value="OB_2TM_halo"/>
    <property type="match status" value="1"/>
</dbReference>
<dbReference type="Proteomes" id="UP001597034">
    <property type="component" value="Unassembled WGS sequence"/>
</dbReference>
<dbReference type="RefSeq" id="WP_256399955.1">
    <property type="nucleotide sequence ID" value="NZ_JANHJR010000002.1"/>
</dbReference>
<keyword evidence="1" id="KW-1133">Transmembrane helix</keyword>
<name>A0ABD6DH71_9EURY</name>
<sequence length="161" mass="17257">MERPLVRLLVVVCCLVAAGWLAVDYASQADERGTYPGDRALTADFDAFHGEAVFLWLVVVEVTDDGFVGTFGPEDTEVVVTGVDPGADIGSNDQVQVAGTVRPDHRIAAERVVVSHGENRTYMFVASALAALWALGSLLLYWRPDLGRGVLTPRVGGGDEQ</sequence>
<comment type="caution">
    <text evidence="2">The sequence shown here is derived from an EMBL/GenBank/DDBJ whole genome shotgun (WGS) entry which is preliminary data.</text>
</comment>
<reference evidence="2 3" key="1">
    <citation type="journal article" date="2019" name="Int. J. Syst. Evol. Microbiol.">
        <title>The Global Catalogue of Microorganisms (GCM) 10K type strain sequencing project: providing services to taxonomists for standard genome sequencing and annotation.</title>
        <authorList>
            <consortium name="The Broad Institute Genomics Platform"/>
            <consortium name="The Broad Institute Genome Sequencing Center for Infectious Disease"/>
            <person name="Wu L."/>
            <person name="Ma J."/>
        </authorList>
    </citation>
    <scope>NUCLEOTIDE SEQUENCE [LARGE SCALE GENOMIC DNA]</scope>
    <source>
        <strain evidence="2 3">CGMCC 1.10390</strain>
    </source>
</reference>
<proteinExistence type="predicted"/>
<evidence type="ECO:0000313" key="2">
    <source>
        <dbReference type="EMBL" id="MFD1644697.1"/>
    </source>
</evidence>
<evidence type="ECO:0008006" key="4">
    <source>
        <dbReference type="Google" id="ProtNLM"/>
    </source>
</evidence>
<organism evidence="2 3">
    <name type="scientific">Haloarchaeobius litoreus</name>
    <dbReference type="NCBI Taxonomy" id="755306"/>
    <lineage>
        <taxon>Archaea</taxon>
        <taxon>Methanobacteriati</taxon>
        <taxon>Methanobacteriota</taxon>
        <taxon>Stenosarchaea group</taxon>
        <taxon>Halobacteria</taxon>
        <taxon>Halobacteriales</taxon>
        <taxon>Halorubellaceae</taxon>
        <taxon>Haloarchaeobius</taxon>
    </lineage>
</organism>
<accession>A0ABD6DH71</accession>
<keyword evidence="3" id="KW-1185">Reference proteome</keyword>
<evidence type="ECO:0000313" key="3">
    <source>
        <dbReference type="Proteomes" id="UP001597034"/>
    </source>
</evidence>
<dbReference type="InterPro" id="IPR058927">
    <property type="entry name" value="OB_2TM"/>
</dbReference>
<feature type="transmembrane region" description="Helical" evidence="1">
    <location>
        <begin position="122"/>
        <end position="142"/>
    </location>
</feature>